<dbReference type="GeneID" id="39589087"/>
<dbReference type="RefSeq" id="XP_028479088.1">
    <property type="nucleotide sequence ID" value="XM_028620116.1"/>
</dbReference>
<name>A0A427Y5D6_9TREE</name>
<evidence type="ECO:0000313" key="3">
    <source>
        <dbReference type="Proteomes" id="UP000279236"/>
    </source>
</evidence>
<gene>
    <name evidence="2" type="ORF">EHS24_004544</name>
</gene>
<dbReference type="Proteomes" id="UP000279236">
    <property type="component" value="Unassembled WGS sequence"/>
</dbReference>
<comment type="caution">
    <text evidence="2">The sequence shown here is derived from an EMBL/GenBank/DDBJ whole genome shotgun (WGS) entry which is preliminary data.</text>
</comment>
<keyword evidence="1" id="KW-1133">Transmembrane helix</keyword>
<dbReference type="OrthoDB" id="2562239at2759"/>
<feature type="transmembrane region" description="Helical" evidence="1">
    <location>
        <begin position="84"/>
        <end position="105"/>
    </location>
</feature>
<dbReference type="EMBL" id="RSCE01000002">
    <property type="protein sequence ID" value="RSH86303.1"/>
    <property type="molecule type" value="Genomic_DNA"/>
</dbReference>
<feature type="transmembrane region" description="Helical" evidence="1">
    <location>
        <begin position="53"/>
        <end position="72"/>
    </location>
</feature>
<evidence type="ECO:0000256" key="1">
    <source>
        <dbReference type="SAM" id="Phobius"/>
    </source>
</evidence>
<feature type="transmembrane region" description="Helical" evidence="1">
    <location>
        <begin position="22"/>
        <end position="41"/>
    </location>
</feature>
<accession>A0A427Y5D6</accession>
<organism evidence="2 3">
    <name type="scientific">Apiotrichum porosum</name>
    <dbReference type="NCBI Taxonomy" id="105984"/>
    <lineage>
        <taxon>Eukaryota</taxon>
        <taxon>Fungi</taxon>
        <taxon>Dikarya</taxon>
        <taxon>Basidiomycota</taxon>
        <taxon>Agaricomycotina</taxon>
        <taxon>Tremellomycetes</taxon>
        <taxon>Trichosporonales</taxon>
        <taxon>Trichosporonaceae</taxon>
        <taxon>Apiotrichum</taxon>
    </lineage>
</organism>
<feature type="transmembrane region" description="Helical" evidence="1">
    <location>
        <begin position="227"/>
        <end position="253"/>
    </location>
</feature>
<feature type="transmembrane region" description="Helical" evidence="1">
    <location>
        <begin position="163"/>
        <end position="182"/>
    </location>
</feature>
<keyword evidence="3" id="KW-1185">Reference proteome</keyword>
<protein>
    <submittedName>
        <fullName evidence="2">Uncharacterized protein</fullName>
    </submittedName>
</protein>
<reference evidence="2 3" key="1">
    <citation type="submission" date="2018-11" db="EMBL/GenBank/DDBJ databases">
        <title>Genome sequence of Apiotrichum porosum DSM 27194.</title>
        <authorList>
            <person name="Aliyu H."/>
            <person name="Gorte O."/>
            <person name="Ochsenreither K."/>
        </authorList>
    </citation>
    <scope>NUCLEOTIDE SEQUENCE [LARGE SCALE GENOMIC DNA]</scope>
    <source>
        <strain evidence="2 3">DSM 27194</strain>
    </source>
</reference>
<dbReference type="AlphaFoldDB" id="A0A427Y5D6"/>
<keyword evidence="1" id="KW-0472">Membrane</keyword>
<evidence type="ECO:0000313" key="2">
    <source>
        <dbReference type="EMBL" id="RSH86303.1"/>
    </source>
</evidence>
<proteinExistence type="predicted"/>
<sequence length="282" mass="30778">MSTSAALDQMNFTGGYPIGKDFAPSLIFSLIYVALVPVVIYRWTRPVSRCRSLIYPTLFVVIRIGSFILRTVMSKVNYGKGTFIAELVLLAVPFFLITSTTIDLWERHVASGVSVDAQPLWLQRVCRFQQLGLLAATIMSIVSSAMSGGSDPNIDLINRLRKASYLVSLAVVVTTFGGVLMCHGQLGLRTHGAVVLLSLCTGLFVTTVYSIARVFTTNAGAWVRSRAAYYVLWAAVEVVLIGILLGIAIPVLFPGATEVEDERRSEQYMLKETAEGNAEETA</sequence>
<feature type="transmembrane region" description="Helical" evidence="1">
    <location>
        <begin position="194"/>
        <end position="215"/>
    </location>
</feature>
<keyword evidence="1" id="KW-0812">Transmembrane</keyword>
<feature type="transmembrane region" description="Helical" evidence="1">
    <location>
        <begin position="125"/>
        <end position="143"/>
    </location>
</feature>